<protein>
    <recommendedName>
        <fullName evidence="11">Zinc metalloprotease</fullName>
        <ecNumber evidence="11">3.4.24.-</ecNumber>
    </recommendedName>
</protein>
<keyword evidence="10 11" id="KW-0472">Membrane</keyword>
<evidence type="ECO:0000256" key="1">
    <source>
        <dbReference type="ARBA" id="ARBA00001947"/>
    </source>
</evidence>
<dbReference type="NCBIfam" id="TIGR00054">
    <property type="entry name" value="RIP metalloprotease RseP"/>
    <property type="match status" value="1"/>
</dbReference>
<name>I4CCR8_DESTA</name>
<evidence type="ECO:0000256" key="6">
    <source>
        <dbReference type="ARBA" id="ARBA00022801"/>
    </source>
</evidence>
<evidence type="ECO:0000313" key="13">
    <source>
        <dbReference type="EMBL" id="AFM27359.1"/>
    </source>
</evidence>
<keyword evidence="14" id="KW-1185">Reference proteome</keyword>
<reference evidence="14" key="1">
    <citation type="submission" date="2012-06" db="EMBL/GenBank/DDBJ databases">
        <title>Complete sequence of chromosome of Desulfomonile tiedjei DSM 6799.</title>
        <authorList>
            <person name="Lucas S."/>
            <person name="Copeland A."/>
            <person name="Lapidus A."/>
            <person name="Glavina del Rio T."/>
            <person name="Dalin E."/>
            <person name="Tice H."/>
            <person name="Bruce D."/>
            <person name="Goodwin L."/>
            <person name="Pitluck S."/>
            <person name="Peters L."/>
            <person name="Ovchinnikova G."/>
            <person name="Zeytun A."/>
            <person name="Lu M."/>
            <person name="Kyrpides N."/>
            <person name="Mavromatis K."/>
            <person name="Ivanova N."/>
            <person name="Brettin T."/>
            <person name="Detter J.C."/>
            <person name="Han C."/>
            <person name="Larimer F."/>
            <person name="Land M."/>
            <person name="Hauser L."/>
            <person name="Markowitz V."/>
            <person name="Cheng J.-F."/>
            <person name="Hugenholtz P."/>
            <person name="Woyke T."/>
            <person name="Wu D."/>
            <person name="Spring S."/>
            <person name="Schroeder M."/>
            <person name="Brambilla E."/>
            <person name="Klenk H.-P."/>
            <person name="Eisen J.A."/>
        </authorList>
    </citation>
    <scope>NUCLEOTIDE SEQUENCE [LARGE SCALE GENOMIC DNA]</scope>
    <source>
        <strain evidence="14">ATCC 49306 / DSM 6799 / DCB-1</strain>
    </source>
</reference>
<dbReference type="CDD" id="cd06163">
    <property type="entry name" value="S2P-M50_PDZ_RseP-like"/>
    <property type="match status" value="1"/>
</dbReference>
<keyword evidence="7 11" id="KW-0862">Zinc</keyword>
<evidence type="ECO:0000313" key="14">
    <source>
        <dbReference type="Proteomes" id="UP000006055"/>
    </source>
</evidence>
<evidence type="ECO:0000256" key="5">
    <source>
        <dbReference type="ARBA" id="ARBA00022692"/>
    </source>
</evidence>
<dbReference type="InterPro" id="IPR008915">
    <property type="entry name" value="Peptidase_M50"/>
</dbReference>
<dbReference type="STRING" id="706587.Desti_4739"/>
<dbReference type="HOGENOM" id="CLU_025778_1_0_7"/>
<feature type="transmembrane region" description="Helical" evidence="11">
    <location>
        <begin position="324"/>
        <end position="342"/>
    </location>
</feature>
<dbReference type="RefSeq" id="WP_014812467.1">
    <property type="nucleotide sequence ID" value="NC_018025.1"/>
</dbReference>
<keyword evidence="11" id="KW-0479">Metal-binding</keyword>
<keyword evidence="8 11" id="KW-1133">Transmembrane helix</keyword>
<dbReference type="GO" id="GO:0016020">
    <property type="term" value="C:membrane"/>
    <property type="evidence" value="ECO:0007669"/>
    <property type="project" value="UniProtKB-SubCell"/>
</dbReference>
<dbReference type="CDD" id="cd23081">
    <property type="entry name" value="cpPDZ_EcRseP-like"/>
    <property type="match status" value="1"/>
</dbReference>
<dbReference type="InterPro" id="IPR041489">
    <property type="entry name" value="PDZ_6"/>
</dbReference>
<dbReference type="GO" id="GO:0004222">
    <property type="term" value="F:metalloendopeptidase activity"/>
    <property type="evidence" value="ECO:0007669"/>
    <property type="project" value="InterPro"/>
</dbReference>
<feature type="domain" description="PDZ" evidence="12">
    <location>
        <begin position="129"/>
        <end position="157"/>
    </location>
</feature>
<organism evidence="13 14">
    <name type="scientific">Desulfomonile tiedjei (strain ATCC 49306 / DSM 6799 / DCB-1)</name>
    <dbReference type="NCBI Taxonomy" id="706587"/>
    <lineage>
        <taxon>Bacteria</taxon>
        <taxon>Pseudomonadati</taxon>
        <taxon>Thermodesulfobacteriota</taxon>
        <taxon>Desulfomonilia</taxon>
        <taxon>Desulfomonilales</taxon>
        <taxon>Desulfomonilaceae</taxon>
        <taxon>Desulfomonile</taxon>
    </lineage>
</organism>
<evidence type="ECO:0000256" key="4">
    <source>
        <dbReference type="ARBA" id="ARBA00022670"/>
    </source>
</evidence>
<keyword evidence="4 13" id="KW-0645">Protease</keyword>
<evidence type="ECO:0000256" key="8">
    <source>
        <dbReference type="ARBA" id="ARBA00022989"/>
    </source>
</evidence>
<dbReference type="PROSITE" id="PS50106">
    <property type="entry name" value="PDZ"/>
    <property type="match status" value="1"/>
</dbReference>
<comment type="subcellular location">
    <subcellularLocation>
        <location evidence="2">Membrane</location>
        <topology evidence="2">Multi-pass membrane protein</topology>
    </subcellularLocation>
</comment>
<dbReference type="EC" id="3.4.24.-" evidence="11"/>
<dbReference type="GO" id="GO:0046872">
    <property type="term" value="F:metal ion binding"/>
    <property type="evidence" value="ECO:0007669"/>
    <property type="project" value="UniProtKB-KW"/>
</dbReference>
<dbReference type="EMBL" id="CP003360">
    <property type="protein sequence ID" value="AFM27359.1"/>
    <property type="molecule type" value="Genomic_DNA"/>
</dbReference>
<evidence type="ECO:0000256" key="10">
    <source>
        <dbReference type="ARBA" id="ARBA00023136"/>
    </source>
</evidence>
<keyword evidence="6 11" id="KW-0378">Hydrolase</keyword>
<evidence type="ECO:0000256" key="9">
    <source>
        <dbReference type="ARBA" id="ARBA00023049"/>
    </source>
</evidence>
<dbReference type="SUPFAM" id="SSF50156">
    <property type="entry name" value="PDZ domain-like"/>
    <property type="match status" value="1"/>
</dbReference>
<gene>
    <name evidence="13" type="ordered locus">Desti_4739</name>
</gene>
<dbReference type="Proteomes" id="UP000006055">
    <property type="component" value="Chromosome"/>
</dbReference>
<evidence type="ECO:0000256" key="2">
    <source>
        <dbReference type="ARBA" id="ARBA00004141"/>
    </source>
</evidence>
<proteinExistence type="inferred from homology"/>
<dbReference type="Gene3D" id="2.30.42.10">
    <property type="match status" value="1"/>
</dbReference>
<dbReference type="AlphaFoldDB" id="I4CCR8"/>
<dbReference type="OrthoDB" id="9782003at2"/>
<dbReference type="InterPro" id="IPR036034">
    <property type="entry name" value="PDZ_sf"/>
</dbReference>
<dbReference type="InterPro" id="IPR001478">
    <property type="entry name" value="PDZ"/>
</dbReference>
<dbReference type="Pfam" id="PF02163">
    <property type="entry name" value="Peptidase_M50"/>
    <property type="match status" value="1"/>
</dbReference>
<dbReference type="GO" id="GO:0006508">
    <property type="term" value="P:proteolysis"/>
    <property type="evidence" value="ECO:0007669"/>
    <property type="project" value="UniProtKB-KW"/>
</dbReference>
<sequence>MYYFFGFIILLGVLIFVHEFGHFIIAKLAGVKVLKFSLGFPPSLIKRKWGETEYMLSWIPLGGYVKLLGEDPEQEEEIAPEEKNRAFTSKSLFARSAIILAGPLSNYLLAFVLISIGYMAGWPVLLSEVGKVIEGTPAMEAGLKTGDKVTAINGEKVWRWDDMRSIIEQNGGKQVTLTVERGDRELEIPVTPSLGEQKDLFGEPTGKIGVSPSGASAKLGVLESISEGAYFTWYLTKLVGITLVKLVKGEISAKALSGPITIAQASGESLKAGFFNFVFLLSYISVNLAIINLLPIPILDGGHLFFFIIEAVIRRPVTGKVREYATQVGLVFIVFLMVLVFYNDISRIITKGWTLAP</sequence>
<keyword evidence="5 11" id="KW-0812">Transmembrane</keyword>
<accession>I4CCR8</accession>
<evidence type="ECO:0000256" key="11">
    <source>
        <dbReference type="RuleBase" id="RU362031"/>
    </source>
</evidence>
<dbReference type="PANTHER" id="PTHR42837">
    <property type="entry name" value="REGULATOR OF SIGMA-E PROTEASE RSEP"/>
    <property type="match status" value="1"/>
</dbReference>
<feature type="transmembrane region" description="Helical" evidence="11">
    <location>
        <begin position="92"/>
        <end position="120"/>
    </location>
</feature>
<dbReference type="PANTHER" id="PTHR42837:SF2">
    <property type="entry name" value="MEMBRANE METALLOPROTEASE ARASP2, CHLOROPLASTIC-RELATED"/>
    <property type="match status" value="1"/>
</dbReference>
<dbReference type="InterPro" id="IPR004387">
    <property type="entry name" value="Pept_M50_Zn"/>
</dbReference>
<dbReference type="eggNOG" id="COG0750">
    <property type="taxonomic scope" value="Bacteria"/>
</dbReference>
<dbReference type="Pfam" id="PF17820">
    <property type="entry name" value="PDZ_6"/>
    <property type="match status" value="1"/>
</dbReference>
<evidence type="ECO:0000256" key="3">
    <source>
        <dbReference type="ARBA" id="ARBA00007931"/>
    </source>
</evidence>
<comment type="cofactor">
    <cofactor evidence="1 11">
        <name>Zn(2+)</name>
        <dbReference type="ChEBI" id="CHEBI:29105"/>
    </cofactor>
</comment>
<evidence type="ECO:0000259" key="12">
    <source>
        <dbReference type="PROSITE" id="PS50106"/>
    </source>
</evidence>
<keyword evidence="9 11" id="KW-0482">Metalloprotease</keyword>
<comment type="similarity">
    <text evidence="3 11">Belongs to the peptidase M50B family.</text>
</comment>
<evidence type="ECO:0000256" key="7">
    <source>
        <dbReference type="ARBA" id="ARBA00022833"/>
    </source>
</evidence>
<dbReference type="SMART" id="SM00228">
    <property type="entry name" value="PDZ"/>
    <property type="match status" value="1"/>
</dbReference>
<feature type="transmembrane region" description="Helical" evidence="11">
    <location>
        <begin position="6"/>
        <end position="25"/>
    </location>
</feature>
<feature type="transmembrane region" description="Helical" evidence="11">
    <location>
        <begin position="274"/>
        <end position="296"/>
    </location>
</feature>
<dbReference type="KEGG" id="dti:Desti_4739"/>
<dbReference type="PATRIC" id="fig|706587.4.peg.5366"/>